<evidence type="ECO:0000313" key="1">
    <source>
        <dbReference type="EMBL" id="KAA3440489.1"/>
    </source>
</evidence>
<reference evidence="1 2" key="1">
    <citation type="submission" date="2019-07" db="EMBL/GenBank/DDBJ databases">
        <title>Rufibacter sp. nov., isolated from lake sediment.</title>
        <authorList>
            <person name="Qu J.-H."/>
        </authorList>
    </citation>
    <scope>NUCLEOTIDE SEQUENCE [LARGE SCALE GENOMIC DNA]</scope>
    <source>
        <strain evidence="1 2">NBS58-1</strain>
    </source>
</reference>
<protein>
    <submittedName>
        <fullName evidence="1">Uncharacterized protein</fullName>
    </submittedName>
</protein>
<dbReference type="Proteomes" id="UP000324133">
    <property type="component" value="Unassembled WGS sequence"/>
</dbReference>
<organism evidence="1 2">
    <name type="scientific">Rufibacter hautae</name>
    <dbReference type="NCBI Taxonomy" id="2595005"/>
    <lineage>
        <taxon>Bacteria</taxon>
        <taxon>Pseudomonadati</taxon>
        <taxon>Bacteroidota</taxon>
        <taxon>Cytophagia</taxon>
        <taxon>Cytophagales</taxon>
        <taxon>Hymenobacteraceae</taxon>
        <taxon>Rufibacter</taxon>
    </lineage>
</organism>
<name>A0A5B6TM43_9BACT</name>
<proteinExistence type="predicted"/>
<comment type="caution">
    <text evidence="1">The sequence shown here is derived from an EMBL/GenBank/DDBJ whole genome shotgun (WGS) entry which is preliminary data.</text>
</comment>
<gene>
    <name evidence="1" type="ORF">FOA19_07500</name>
</gene>
<evidence type="ECO:0000313" key="2">
    <source>
        <dbReference type="Proteomes" id="UP000324133"/>
    </source>
</evidence>
<dbReference type="OrthoDB" id="794757at2"/>
<keyword evidence="2" id="KW-1185">Reference proteome</keyword>
<dbReference type="AlphaFoldDB" id="A0A5B6TM43"/>
<accession>A0A5B6TM43</accession>
<sequence>MFNVPSLRFWYQKSTLVLLSAFVLGGSACQDKGTMAPVVKSTHQAYDLVGFLDREAQALNTKKAMVRKAVAEDGTVKETKTITSLNWTEELAPFADADINKPALKGLFTVDSSSDALGQQVRRYTAKEDARTNVQEVTYTLDAKGQLVQLDATILQDNMLFGTKKVLHLEAHSGTAPHLVRYHLDETQKLLLMGAERYSVTGEVAQ</sequence>
<dbReference type="EMBL" id="VKKY01000001">
    <property type="protein sequence ID" value="KAA3440489.1"/>
    <property type="molecule type" value="Genomic_DNA"/>
</dbReference>